<sequence>MTNKASLDLKKYHLLEKIGTGLSGEVYRIKDIQRGKVYAAKIYDKLYMNQNNDIETIKNNLQSDIEHVSRLNNLSMPKIIGYSPFDFKKRPIPVVITQYFKEGSIADMINLENDGTPDERWDETRKLIVLYGVASFMAFLHSHNIIHGDLKPENILLDNQLNPFVTDIYFPKIHHNDQKTHQPTKEEEIDLTTILSMHETVLYLPPEYFTNHEYTQAGDVYAFGMIAYEIMTKEKPFQFVDDKDIVKQVREGKRPEFKNMSFMSYQKLIERCWSDNPSKRPTFDQIMTQLKTDPSFITLLVDGDAFKAYDDFLFGATETMKKSADEGDKNAMHEYASALDAGDGIPKNSAEAARYYKKAAKAGHTKSMLAYAGMLREGRGVQADMKECSRYLKTAASKGDLQGMFEYAVVMDSGDGVPASPDESLQYFRTAADKGHPAAMYEYAMKLAAGSEDQRAESLVYLRRAAEAGSSDAMFAYAMRLKVGDCVPADKRRAADLLKRAADMGHAPSMYSYAMMRDYGHGVAADKQEAARYYKMAADEGHIEAMFDYAVSLFVGAGGAGPDKQEAARYYKMAADRGQKEAMYNYGAMLKAGDGIEANPQESARYLKMATS</sequence>
<feature type="domain" description="Protein kinase" evidence="5">
    <location>
        <begin position="12"/>
        <end position="296"/>
    </location>
</feature>
<evidence type="ECO:0000256" key="2">
    <source>
        <dbReference type="ARBA" id="ARBA00022840"/>
    </source>
</evidence>
<comment type="similarity">
    <text evidence="3">Belongs to the sel-1 family.</text>
</comment>
<dbReference type="InterPro" id="IPR017441">
    <property type="entry name" value="Protein_kinase_ATP_BS"/>
</dbReference>
<dbReference type="SUPFAM" id="SSF81901">
    <property type="entry name" value="HCP-like"/>
    <property type="match status" value="2"/>
</dbReference>
<dbReference type="InterPro" id="IPR008271">
    <property type="entry name" value="Ser/Thr_kinase_AS"/>
</dbReference>
<dbReference type="PANTHER" id="PTHR11102:SF160">
    <property type="entry name" value="ERAD-ASSOCIATED E3 UBIQUITIN-PROTEIN LIGASE COMPONENT HRD3"/>
    <property type="match status" value="1"/>
</dbReference>
<keyword evidence="1 4" id="KW-0547">Nucleotide-binding</keyword>
<evidence type="ECO:0000256" key="1">
    <source>
        <dbReference type="ARBA" id="ARBA00022741"/>
    </source>
</evidence>
<organism evidence="6 7">
    <name type="scientific">Tritrichomonas musculus</name>
    <dbReference type="NCBI Taxonomy" id="1915356"/>
    <lineage>
        <taxon>Eukaryota</taxon>
        <taxon>Metamonada</taxon>
        <taxon>Parabasalia</taxon>
        <taxon>Tritrichomonadida</taxon>
        <taxon>Tritrichomonadidae</taxon>
        <taxon>Tritrichomonas</taxon>
    </lineage>
</organism>
<dbReference type="SMART" id="SM00671">
    <property type="entry name" value="SEL1"/>
    <property type="match status" value="8"/>
</dbReference>
<evidence type="ECO:0000256" key="4">
    <source>
        <dbReference type="PROSITE-ProRule" id="PRU10141"/>
    </source>
</evidence>
<feature type="binding site" evidence="4">
    <location>
        <position position="41"/>
    </location>
    <ligand>
        <name>ATP</name>
        <dbReference type="ChEBI" id="CHEBI:30616"/>
    </ligand>
</feature>
<keyword evidence="7" id="KW-1185">Reference proteome</keyword>
<dbReference type="Gene3D" id="1.10.510.10">
    <property type="entry name" value="Transferase(Phosphotransferase) domain 1"/>
    <property type="match status" value="1"/>
</dbReference>
<protein>
    <recommendedName>
        <fullName evidence="5">Protein kinase domain-containing protein</fullName>
    </recommendedName>
</protein>
<dbReference type="SUPFAM" id="SSF56112">
    <property type="entry name" value="Protein kinase-like (PK-like)"/>
    <property type="match status" value="1"/>
</dbReference>
<dbReference type="InterPro" id="IPR011990">
    <property type="entry name" value="TPR-like_helical_dom_sf"/>
</dbReference>
<comment type="caution">
    <text evidence="6">The sequence shown here is derived from an EMBL/GenBank/DDBJ whole genome shotgun (WGS) entry which is preliminary data.</text>
</comment>
<dbReference type="Proteomes" id="UP001470230">
    <property type="component" value="Unassembled WGS sequence"/>
</dbReference>
<keyword evidence="2 4" id="KW-0067">ATP-binding</keyword>
<dbReference type="Gene3D" id="1.25.40.10">
    <property type="entry name" value="Tetratricopeptide repeat domain"/>
    <property type="match status" value="2"/>
</dbReference>
<dbReference type="EMBL" id="JAPFFF010000030">
    <property type="protein sequence ID" value="KAK8845664.1"/>
    <property type="molecule type" value="Genomic_DNA"/>
</dbReference>
<dbReference type="PROSITE" id="PS00107">
    <property type="entry name" value="PROTEIN_KINASE_ATP"/>
    <property type="match status" value="1"/>
</dbReference>
<dbReference type="InterPro" id="IPR011009">
    <property type="entry name" value="Kinase-like_dom_sf"/>
</dbReference>
<dbReference type="Pfam" id="PF08238">
    <property type="entry name" value="Sel1"/>
    <property type="match status" value="8"/>
</dbReference>
<evidence type="ECO:0000256" key="3">
    <source>
        <dbReference type="ARBA" id="ARBA00038101"/>
    </source>
</evidence>
<evidence type="ECO:0000313" key="6">
    <source>
        <dbReference type="EMBL" id="KAK8845664.1"/>
    </source>
</evidence>
<dbReference type="PROSITE" id="PS00108">
    <property type="entry name" value="PROTEIN_KINASE_ST"/>
    <property type="match status" value="1"/>
</dbReference>
<dbReference type="Pfam" id="PF00069">
    <property type="entry name" value="Pkinase"/>
    <property type="match status" value="1"/>
</dbReference>
<dbReference type="PROSITE" id="PS50011">
    <property type="entry name" value="PROTEIN_KINASE_DOM"/>
    <property type="match status" value="1"/>
</dbReference>
<accession>A0ABR2HF74</accession>
<gene>
    <name evidence="6" type="ORF">M9Y10_020582</name>
</gene>
<dbReference type="InterPro" id="IPR006597">
    <property type="entry name" value="Sel1-like"/>
</dbReference>
<evidence type="ECO:0000313" key="7">
    <source>
        <dbReference type="Proteomes" id="UP001470230"/>
    </source>
</evidence>
<dbReference type="SMART" id="SM00220">
    <property type="entry name" value="S_TKc"/>
    <property type="match status" value="1"/>
</dbReference>
<evidence type="ECO:0000259" key="5">
    <source>
        <dbReference type="PROSITE" id="PS50011"/>
    </source>
</evidence>
<reference evidence="6 7" key="1">
    <citation type="submission" date="2024-04" db="EMBL/GenBank/DDBJ databases">
        <title>Tritrichomonas musculus Genome.</title>
        <authorList>
            <person name="Alves-Ferreira E."/>
            <person name="Grigg M."/>
            <person name="Lorenzi H."/>
            <person name="Galac M."/>
        </authorList>
    </citation>
    <scope>NUCLEOTIDE SEQUENCE [LARGE SCALE GENOMIC DNA]</scope>
    <source>
        <strain evidence="6 7">EAF2021</strain>
    </source>
</reference>
<dbReference type="PANTHER" id="PTHR11102">
    <property type="entry name" value="SEL-1-LIKE PROTEIN"/>
    <property type="match status" value="1"/>
</dbReference>
<dbReference type="InterPro" id="IPR050767">
    <property type="entry name" value="Sel1_AlgK"/>
</dbReference>
<proteinExistence type="inferred from homology"/>
<dbReference type="InterPro" id="IPR000719">
    <property type="entry name" value="Prot_kinase_dom"/>
</dbReference>
<name>A0ABR2HF74_9EUKA</name>